<dbReference type="EMBL" id="CM001484">
    <property type="protein sequence ID" value="EIE99803.1"/>
    <property type="molecule type" value="Genomic_DNA"/>
</dbReference>
<accession>I1D4C9</accession>
<sequence length="86" mass="9469">MSDIGLIIESLHRAAARVDEVCELLHRAQGELDALRERMRRVLADSQSPEVARAHQISAATVEHLTTALMALMTAGQEARHRATTL</sequence>
<evidence type="ECO:0000256" key="1">
    <source>
        <dbReference type="SAM" id="Coils"/>
    </source>
</evidence>
<dbReference type="RefSeq" id="WP_005465507.1">
    <property type="nucleotide sequence ID" value="NZ_CM001484.1"/>
</dbReference>
<organism evidence="2 3">
    <name type="scientific">Saccharomonospora glauca K62</name>
    <dbReference type="NCBI Taxonomy" id="928724"/>
    <lineage>
        <taxon>Bacteria</taxon>
        <taxon>Bacillati</taxon>
        <taxon>Actinomycetota</taxon>
        <taxon>Actinomycetes</taxon>
        <taxon>Pseudonocardiales</taxon>
        <taxon>Pseudonocardiaceae</taxon>
        <taxon>Saccharomonospora</taxon>
    </lineage>
</organism>
<reference evidence="3" key="2">
    <citation type="submission" date="2012-01" db="EMBL/GenBank/DDBJ databases">
        <title>Noncontiguous Finished sequence of chromosome of Saccharomonospora glauca K62.</title>
        <authorList>
            <consortium name="US DOE Joint Genome Institute"/>
            <person name="Lucas S."/>
            <person name="Han J."/>
            <person name="Lapidus A."/>
            <person name="Cheng J.-F."/>
            <person name="Goodwin L."/>
            <person name="Pitluck S."/>
            <person name="Peters L."/>
            <person name="Mikhailova N."/>
            <person name="Held B."/>
            <person name="Detter J.C."/>
            <person name="Han C."/>
            <person name="Tapia R."/>
            <person name="Land M."/>
            <person name="Hauser L."/>
            <person name="Kyrpides N."/>
            <person name="Ivanova N."/>
            <person name="Pagani I."/>
            <person name="Brambilla E.-M."/>
            <person name="Klenk H.-P."/>
            <person name="Woyke T."/>
        </authorList>
    </citation>
    <scope>NUCLEOTIDE SEQUENCE [LARGE SCALE GENOMIC DNA]</scope>
    <source>
        <strain evidence="3">K62</strain>
    </source>
</reference>
<gene>
    <name evidence="2" type="ORF">SacglDRAFT_02921</name>
</gene>
<dbReference type="OrthoDB" id="9967029at2"/>
<keyword evidence="1" id="KW-0175">Coiled coil</keyword>
<dbReference type="HOGENOM" id="CLU_2496027_0_0_11"/>
<name>I1D4C9_9PSEU</name>
<reference evidence="2 3" key="1">
    <citation type="submission" date="2011-09" db="EMBL/GenBank/DDBJ databases">
        <authorList>
            <consortium name="US DOE Joint Genome Institute (JGI-PGF)"/>
            <person name="Lucas S."/>
            <person name="Han J."/>
            <person name="Lapidus A."/>
            <person name="Cheng J.-F."/>
            <person name="Goodwin L."/>
            <person name="Pitluck S."/>
            <person name="Peters L."/>
            <person name="Land M.L."/>
            <person name="Hauser L."/>
            <person name="Brambilla E."/>
            <person name="Klenk H.-P."/>
            <person name="Woyke T.J."/>
        </authorList>
    </citation>
    <scope>NUCLEOTIDE SEQUENCE [LARGE SCALE GENOMIC DNA]</scope>
    <source>
        <strain evidence="2 3">K62</strain>
    </source>
</reference>
<proteinExistence type="predicted"/>
<evidence type="ECO:0000313" key="2">
    <source>
        <dbReference type="EMBL" id="EIE99803.1"/>
    </source>
</evidence>
<dbReference type="AlphaFoldDB" id="I1D4C9"/>
<feature type="coiled-coil region" evidence="1">
    <location>
        <begin position="18"/>
        <end position="45"/>
    </location>
</feature>
<keyword evidence="3" id="KW-1185">Reference proteome</keyword>
<protein>
    <submittedName>
        <fullName evidence="2">Uncharacterized protein</fullName>
    </submittedName>
</protein>
<dbReference type="STRING" id="928724.SacglDRAFT_02921"/>
<dbReference type="Proteomes" id="UP000005087">
    <property type="component" value="Chromosome"/>
</dbReference>
<evidence type="ECO:0000313" key="3">
    <source>
        <dbReference type="Proteomes" id="UP000005087"/>
    </source>
</evidence>